<evidence type="ECO:0000256" key="2">
    <source>
        <dbReference type="ARBA" id="ARBA00022741"/>
    </source>
</evidence>
<keyword evidence="1" id="KW-0436">Ligase</keyword>
<feature type="domain" description="ATP-grasp" evidence="7">
    <location>
        <begin position="29"/>
        <end position="150"/>
    </location>
</feature>
<dbReference type="Gene3D" id="3.30.470.20">
    <property type="entry name" value="ATP-grasp fold, B domain"/>
    <property type="match status" value="1"/>
</dbReference>
<accession>A0ABV7UMY9</accession>
<dbReference type="InterPro" id="IPR001882">
    <property type="entry name" value="Biotin_BS"/>
</dbReference>
<dbReference type="PROSITE" id="PS00867">
    <property type="entry name" value="CPSASE_2"/>
    <property type="match status" value="1"/>
</dbReference>
<dbReference type="PANTHER" id="PTHR18866">
    <property type="entry name" value="CARBOXYLASE:PYRUVATE/ACETYL-COA/PROPIONYL-COA CARBOXYLASE"/>
    <property type="match status" value="1"/>
</dbReference>
<feature type="domain" description="Lipoyl-binding" evidence="6">
    <location>
        <begin position="409"/>
        <end position="491"/>
    </location>
</feature>
<dbReference type="InterPro" id="IPR005479">
    <property type="entry name" value="CPAse_ATP-bd"/>
</dbReference>
<dbReference type="PROSITE" id="PS00188">
    <property type="entry name" value="BIOTIN"/>
    <property type="match status" value="1"/>
</dbReference>
<dbReference type="InterPro" id="IPR011764">
    <property type="entry name" value="Biotin_carboxylation_dom"/>
</dbReference>
<feature type="domain" description="Biotin carboxylation" evidence="8">
    <location>
        <begin position="1"/>
        <end position="279"/>
    </location>
</feature>
<reference evidence="10" key="1">
    <citation type="journal article" date="2019" name="Int. J. Syst. Evol. Microbiol.">
        <title>The Global Catalogue of Microorganisms (GCM) 10K type strain sequencing project: providing services to taxonomists for standard genome sequencing and annotation.</title>
        <authorList>
            <consortium name="The Broad Institute Genomics Platform"/>
            <consortium name="The Broad Institute Genome Sequencing Center for Infectious Disease"/>
            <person name="Wu L."/>
            <person name="Ma J."/>
        </authorList>
    </citation>
    <scope>NUCLEOTIDE SEQUENCE [LARGE SCALE GENOMIC DNA]</scope>
    <source>
        <strain evidence="10">KCTC 42282</strain>
    </source>
</reference>
<sequence>MRLVRAADGLADAIRLARSEAENAFGSGELILERAILQPRHVEVQVFADAHGTVLHFGERDCSVQRRHQKVIEEAPCPVMTPELRAAMGKAAVEAARAVDYRGAGTVEFLLGQDGAFYFLEMNTRLQVEHPVTEEITGLDLVELQIRVARGEPLGLTQDKVTLTGHAIEVRLYAEDPDAGFLPSTGPALLWSPPSGPGVRVDAGLETGGEVSPFYDPMVAKIITHGANREDARKHLVRALQDTALFGPKTNRDFLIDALQRDVFIRGEATTAFIEETWGEAGFSAPQPELAALCAAAVIQHRLGRSASLGEALGVAPELLDWSNARHFNSFVQYARGEDLLGLAVHPDGHDAYTVRGGEAPVKVRVRDMNDRRARLEVDGQALDVTFADAGGGALHMAAATGGYLICDLARVVASAADEAGGGMVRAPMHGRLLEICVAEGVRVARGDRLAVLEAMKMQHQISAGVDGVVSAIFGKAGGQIAAEDLILEITPDEEATA</sequence>
<keyword evidence="10" id="KW-1185">Reference proteome</keyword>
<dbReference type="Pfam" id="PF02786">
    <property type="entry name" value="CPSase_L_D2"/>
    <property type="match status" value="1"/>
</dbReference>
<dbReference type="Gene3D" id="2.40.50.100">
    <property type="match status" value="1"/>
</dbReference>
<dbReference type="InterPro" id="IPR011761">
    <property type="entry name" value="ATP-grasp"/>
</dbReference>
<proteinExistence type="predicted"/>
<dbReference type="RefSeq" id="WP_308432036.1">
    <property type="nucleotide sequence ID" value="NZ_BNCG01000007.1"/>
</dbReference>
<dbReference type="SUPFAM" id="SSF51246">
    <property type="entry name" value="Rudiment single hybrid motif"/>
    <property type="match status" value="1"/>
</dbReference>
<dbReference type="SUPFAM" id="SSF51230">
    <property type="entry name" value="Single hybrid motif"/>
    <property type="match status" value="1"/>
</dbReference>
<evidence type="ECO:0000259" key="8">
    <source>
        <dbReference type="PROSITE" id="PS50979"/>
    </source>
</evidence>
<dbReference type="Pfam" id="PF02785">
    <property type="entry name" value="Biotin_carb_C"/>
    <property type="match status" value="1"/>
</dbReference>
<evidence type="ECO:0000313" key="10">
    <source>
        <dbReference type="Proteomes" id="UP001595704"/>
    </source>
</evidence>
<dbReference type="PROSITE" id="PS50975">
    <property type="entry name" value="ATP_GRASP"/>
    <property type="match status" value="1"/>
</dbReference>
<keyword evidence="3 5" id="KW-0067">ATP-binding</keyword>
<gene>
    <name evidence="9" type="ORF">ACFONL_18565</name>
</gene>
<dbReference type="EMBL" id="JBHRYC010000093">
    <property type="protein sequence ID" value="MFC3639344.1"/>
    <property type="molecule type" value="Genomic_DNA"/>
</dbReference>
<dbReference type="InterPro" id="IPR011053">
    <property type="entry name" value="Single_hybrid_motif"/>
</dbReference>
<dbReference type="InterPro" id="IPR050856">
    <property type="entry name" value="Biotin_carboxylase_complex"/>
</dbReference>
<dbReference type="Proteomes" id="UP001595704">
    <property type="component" value="Unassembled WGS sequence"/>
</dbReference>
<dbReference type="InterPro" id="IPR005482">
    <property type="entry name" value="Biotin_COase_C"/>
</dbReference>
<dbReference type="SMART" id="SM00878">
    <property type="entry name" value="Biotin_carb_C"/>
    <property type="match status" value="1"/>
</dbReference>
<name>A0ABV7UMY9_9HYPH</name>
<evidence type="ECO:0000256" key="4">
    <source>
        <dbReference type="ARBA" id="ARBA00023267"/>
    </source>
</evidence>
<dbReference type="Pfam" id="PF00364">
    <property type="entry name" value="Biotin_lipoyl"/>
    <property type="match status" value="1"/>
</dbReference>
<dbReference type="CDD" id="cd06850">
    <property type="entry name" value="biotinyl_domain"/>
    <property type="match status" value="1"/>
</dbReference>
<dbReference type="PROSITE" id="PS50968">
    <property type="entry name" value="BIOTINYL_LIPOYL"/>
    <property type="match status" value="1"/>
</dbReference>
<protein>
    <submittedName>
        <fullName evidence="9">Biotin/lipoyl-containing protein</fullName>
    </submittedName>
</protein>
<dbReference type="PANTHER" id="PTHR18866:SF33">
    <property type="entry name" value="METHYLCROTONOYL-COA CARBOXYLASE SUBUNIT ALPHA, MITOCHONDRIAL-RELATED"/>
    <property type="match status" value="1"/>
</dbReference>
<evidence type="ECO:0000313" key="9">
    <source>
        <dbReference type="EMBL" id="MFC3639344.1"/>
    </source>
</evidence>
<organism evidence="9 10">
    <name type="scientific">Camelimonas fluminis</name>
    <dbReference type="NCBI Taxonomy" id="1576911"/>
    <lineage>
        <taxon>Bacteria</taxon>
        <taxon>Pseudomonadati</taxon>
        <taxon>Pseudomonadota</taxon>
        <taxon>Alphaproteobacteria</taxon>
        <taxon>Hyphomicrobiales</taxon>
        <taxon>Chelatococcaceae</taxon>
        <taxon>Camelimonas</taxon>
    </lineage>
</organism>
<evidence type="ECO:0000259" key="6">
    <source>
        <dbReference type="PROSITE" id="PS50968"/>
    </source>
</evidence>
<evidence type="ECO:0000256" key="3">
    <source>
        <dbReference type="ARBA" id="ARBA00022840"/>
    </source>
</evidence>
<evidence type="ECO:0000256" key="5">
    <source>
        <dbReference type="PROSITE-ProRule" id="PRU00409"/>
    </source>
</evidence>
<dbReference type="SUPFAM" id="SSF56059">
    <property type="entry name" value="Glutathione synthetase ATP-binding domain-like"/>
    <property type="match status" value="1"/>
</dbReference>
<keyword evidence="2 5" id="KW-0547">Nucleotide-binding</keyword>
<dbReference type="InterPro" id="IPR000089">
    <property type="entry name" value="Biotin_lipoyl"/>
</dbReference>
<comment type="caution">
    <text evidence="9">The sequence shown here is derived from an EMBL/GenBank/DDBJ whole genome shotgun (WGS) entry which is preliminary data.</text>
</comment>
<dbReference type="PROSITE" id="PS50979">
    <property type="entry name" value="BC"/>
    <property type="match status" value="1"/>
</dbReference>
<evidence type="ECO:0000259" key="7">
    <source>
        <dbReference type="PROSITE" id="PS50975"/>
    </source>
</evidence>
<dbReference type="InterPro" id="IPR011054">
    <property type="entry name" value="Rudment_hybrid_motif"/>
</dbReference>
<keyword evidence="4" id="KW-0092">Biotin</keyword>
<evidence type="ECO:0000256" key="1">
    <source>
        <dbReference type="ARBA" id="ARBA00022598"/>
    </source>
</evidence>